<dbReference type="AlphaFoldDB" id="A0A9P5N7Y2"/>
<evidence type="ECO:0000313" key="3">
    <source>
        <dbReference type="Proteomes" id="UP000724874"/>
    </source>
</evidence>
<protein>
    <submittedName>
        <fullName evidence="2">Uncharacterized protein</fullName>
    </submittedName>
</protein>
<evidence type="ECO:0000313" key="2">
    <source>
        <dbReference type="EMBL" id="KAF8869150.1"/>
    </source>
</evidence>
<proteinExistence type="predicted"/>
<dbReference type="OrthoDB" id="3241874at2759"/>
<keyword evidence="3" id="KW-1185">Reference proteome</keyword>
<feature type="compositionally biased region" description="Polar residues" evidence="1">
    <location>
        <begin position="146"/>
        <end position="159"/>
    </location>
</feature>
<name>A0A9P5N7Y2_GYMJU</name>
<organism evidence="2 3">
    <name type="scientific">Gymnopilus junonius</name>
    <name type="common">Spectacular rustgill mushroom</name>
    <name type="synonym">Gymnopilus spectabilis subsp. junonius</name>
    <dbReference type="NCBI Taxonomy" id="109634"/>
    <lineage>
        <taxon>Eukaryota</taxon>
        <taxon>Fungi</taxon>
        <taxon>Dikarya</taxon>
        <taxon>Basidiomycota</taxon>
        <taxon>Agaricomycotina</taxon>
        <taxon>Agaricomycetes</taxon>
        <taxon>Agaricomycetidae</taxon>
        <taxon>Agaricales</taxon>
        <taxon>Agaricineae</taxon>
        <taxon>Hymenogastraceae</taxon>
        <taxon>Gymnopilus</taxon>
    </lineage>
</organism>
<sequence length="159" mass="18191">VLEHNAAHILYDNLCKKSDKLCDLCLHPSLACIFFLKKSQSTDQVDWQRSTCANLLKFSYSMSESLTSSSPCLNVPICCPICIRTSPAAPAHWHYNLEYHIKTCHQGEDPACYEHLWAIGEAEKLQLKTNWNEHHKQRHMQKSQKGRQQSLVISEAHSS</sequence>
<comment type="caution">
    <text evidence="2">The sequence shown here is derived from an EMBL/GenBank/DDBJ whole genome shotgun (WGS) entry which is preliminary data.</text>
</comment>
<feature type="compositionally biased region" description="Basic residues" evidence="1">
    <location>
        <begin position="135"/>
        <end position="145"/>
    </location>
</feature>
<reference evidence="2" key="1">
    <citation type="submission" date="2020-11" db="EMBL/GenBank/DDBJ databases">
        <authorList>
            <consortium name="DOE Joint Genome Institute"/>
            <person name="Ahrendt S."/>
            <person name="Riley R."/>
            <person name="Andreopoulos W."/>
            <person name="LaButti K."/>
            <person name="Pangilinan J."/>
            <person name="Ruiz-duenas F.J."/>
            <person name="Barrasa J.M."/>
            <person name="Sanchez-Garcia M."/>
            <person name="Camarero S."/>
            <person name="Miyauchi S."/>
            <person name="Serrano A."/>
            <person name="Linde D."/>
            <person name="Babiker R."/>
            <person name="Drula E."/>
            <person name="Ayuso-Fernandez I."/>
            <person name="Pacheco R."/>
            <person name="Padilla G."/>
            <person name="Ferreira P."/>
            <person name="Barriuso J."/>
            <person name="Kellner H."/>
            <person name="Castanera R."/>
            <person name="Alfaro M."/>
            <person name="Ramirez L."/>
            <person name="Pisabarro A.G."/>
            <person name="Kuo A."/>
            <person name="Tritt A."/>
            <person name="Lipzen A."/>
            <person name="He G."/>
            <person name="Yan M."/>
            <person name="Ng V."/>
            <person name="Cullen D."/>
            <person name="Martin F."/>
            <person name="Rosso M.-N."/>
            <person name="Henrissat B."/>
            <person name="Hibbett D."/>
            <person name="Martinez A.T."/>
            <person name="Grigoriev I.V."/>
        </authorList>
    </citation>
    <scope>NUCLEOTIDE SEQUENCE</scope>
    <source>
        <strain evidence="2">AH 44721</strain>
    </source>
</reference>
<accession>A0A9P5N7Y2</accession>
<feature type="region of interest" description="Disordered" evidence="1">
    <location>
        <begin position="133"/>
        <end position="159"/>
    </location>
</feature>
<feature type="non-terminal residue" evidence="2">
    <location>
        <position position="1"/>
    </location>
</feature>
<gene>
    <name evidence="2" type="ORF">CPB84DRAFT_1694712</name>
</gene>
<dbReference type="Proteomes" id="UP000724874">
    <property type="component" value="Unassembled WGS sequence"/>
</dbReference>
<evidence type="ECO:0000256" key="1">
    <source>
        <dbReference type="SAM" id="MobiDB-lite"/>
    </source>
</evidence>
<dbReference type="EMBL" id="JADNYJ010000485">
    <property type="protein sequence ID" value="KAF8869150.1"/>
    <property type="molecule type" value="Genomic_DNA"/>
</dbReference>